<dbReference type="EMBL" id="JAAGVY010000052">
    <property type="protein sequence ID" value="NEN25406.1"/>
    <property type="molecule type" value="Genomic_DNA"/>
</dbReference>
<accession>A0A7K3WV98</accession>
<evidence type="ECO:0000313" key="1">
    <source>
        <dbReference type="EMBL" id="NEN25406.1"/>
    </source>
</evidence>
<name>A0A7K3WV98_9FLAO</name>
<proteinExistence type="predicted"/>
<organism evidence="1 2">
    <name type="scientific">Cryomorpha ignava</name>
    <dbReference type="NCBI Taxonomy" id="101383"/>
    <lineage>
        <taxon>Bacteria</taxon>
        <taxon>Pseudomonadati</taxon>
        <taxon>Bacteroidota</taxon>
        <taxon>Flavobacteriia</taxon>
        <taxon>Flavobacteriales</taxon>
        <taxon>Cryomorphaceae</taxon>
        <taxon>Cryomorpha</taxon>
    </lineage>
</organism>
<reference evidence="1 2" key="1">
    <citation type="submission" date="2020-02" db="EMBL/GenBank/DDBJ databases">
        <title>Out from the shadows clarifying the taxonomy of the family Cryomorphaceae and related taxa by utilizing the GTDB taxonomic framework.</title>
        <authorList>
            <person name="Bowman J.P."/>
        </authorList>
    </citation>
    <scope>NUCLEOTIDE SEQUENCE [LARGE SCALE GENOMIC DNA]</scope>
    <source>
        <strain evidence="1 2">QSSC 1-22</strain>
    </source>
</reference>
<gene>
    <name evidence="1" type="ORF">G3O08_18065</name>
</gene>
<comment type="caution">
    <text evidence="1">The sequence shown here is derived from an EMBL/GenBank/DDBJ whole genome shotgun (WGS) entry which is preliminary data.</text>
</comment>
<dbReference type="Proteomes" id="UP000486602">
    <property type="component" value="Unassembled WGS sequence"/>
</dbReference>
<dbReference type="AlphaFoldDB" id="A0A7K3WV98"/>
<evidence type="ECO:0000313" key="2">
    <source>
        <dbReference type="Proteomes" id="UP000486602"/>
    </source>
</evidence>
<keyword evidence="2" id="KW-1185">Reference proteome</keyword>
<protein>
    <submittedName>
        <fullName evidence="1">Uncharacterized protein</fullName>
    </submittedName>
</protein>
<dbReference type="RefSeq" id="WP_163286863.1">
    <property type="nucleotide sequence ID" value="NZ_JAAGVY010000052.1"/>
</dbReference>
<sequence>MMPAIPTNPFYTSSNRWKLLALFFGFLADDGVGGYFWVPDNQTLWESVKAPYSLSNPTGKDYDNRLFRFAEFWLTTRKSEVFLAIFLLGNLEYPTTSIDHFVNMPNFIEPLTWVQNMIDESFELKFLPYIKSLTF</sequence>